<evidence type="ECO:0000313" key="8">
    <source>
        <dbReference type="Proteomes" id="UP000694397"/>
    </source>
</evidence>
<reference evidence="7" key="2">
    <citation type="submission" date="2025-08" db="UniProtKB">
        <authorList>
            <consortium name="Ensembl"/>
        </authorList>
    </citation>
    <scope>IDENTIFICATION</scope>
</reference>
<dbReference type="Ensembl" id="ENSSFOT00015080160.1">
    <property type="protein sequence ID" value="ENSSFOP00015063873.1"/>
    <property type="gene ID" value="ENSSFOG00015000279.2"/>
</dbReference>
<dbReference type="Proteomes" id="UP000694397">
    <property type="component" value="Chromosome 14"/>
</dbReference>
<proteinExistence type="predicted"/>
<keyword evidence="3 6" id="KW-0472">Membrane</keyword>
<protein>
    <submittedName>
        <fullName evidence="7">Spindle pole body component 110-like</fullName>
    </submittedName>
</protein>
<dbReference type="PANTHER" id="PTHR12080">
    <property type="entry name" value="SIGNALING LYMPHOCYTIC ACTIVATION MOLECULE"/>
    <property type="match status" value="1"/>
</dbReference>
<dbReference type="GeneID" id="108926879"/>
<sequence length="401" mass="45309">MEGDLTVHTYILIIVADFTFGVTYSRLNGDVTLAPAVRDTFEEILWKHNNDKVIELVRGQGIREFGKLRGRTTLNQETGELRVRNLEKRHSGRYTAEVLVEKRLQYFTFNVTVIDAVTRPTVQCEQRDSVGILRCHSEGEMGQYRWEGPNDFLMSWTEQPIGLEISRDQSSDSAYTCVVKNPVSEKSSEAFLAERCFKGHSSHGSGAVIAAAAVVTAAFIATVSGLIIGVHCVRRRDALTELRLNEKTKIFEEMNTVTMSPSNVMDENKMLQQKSPKSAADEMEGVGEEDEEAKLLQRSEVTQCSLWSEVSGEEKRKMFERNSKYVCSPNKVIDEDMRLEPNEQDTVTNENKDVEEEEEAEGQHVKEEVHLWDQWDGAQLEDGKILRSGGDSITFGECVRI</sequence>
<name>A0A8D0CA00_SCLFO</name>
<dbReference type="RefSeq" id="XP_029113762.1">
    <property type="nucleotide sequence ID" value="XM_029257929.1"/>
</dbReference>
<comment type="subcellular location">
    <subcellularLocation>
        <location evidence="1">Membrane</location>
    </subcellularLocation>
</comment>
<dbReference type="SUPFAM" id="SSF48726">
    <property type="entry name" value="Immunoglobulin"/>
    <property type="match status" value="2"/>
</dbReference>
<organism evidence="7 8">
    <name type="scientific">Scleropages formosus</name>
    <name type="common">Asian bonytongue</name>
    <name type="synonym">Osteoglossum formosum</name>
    <dbReference type="NCBI Taxonomy" id="113540"/>
    <lineage>
        <taxon>Eukaryota</taxon>
        <taxon>Metazoa</taxon>
        <taxon>Chordata</taxon>
        <taxon>Craniata</taxon>
        <taxon>Vertebrata</taxon>
        <taxon>Euteleostomi</taxon>
        <taxon>Actinopterygii</taxon>
        <taxon>Neopterygii</taxon>
        <taxon>Teleostei</taxon>
        <taxon>Osteoglossocephala</taxon>
        <taxon>Osteoglossomorpha</taxon>
        <taxon>Osteoglossiformes</taxon>
        <taxon>Osteoglossidae</taxon>
        <taxon>Scleropages</taxon>
    </lineage>
</organism>
<keyword evidence="2" id="KW-0732">Signal</keyword>
<dbReference type="InterPro" id="IPR015631">
    <property type="entry name" value="CD2/SLAM_rcpt"/>
</dbReference>
<dbReference type="AlphaFoldDB" id="A0A8D0CA00"/>
<keyword evidence="8" id="KW-1185">Reference proteome</keyword>
<dbReference type="KEGG" id="sfm:108926879"/>
<accession>A0A8D0CA00</accession>
<evidence type="ECO:0000313" key="7">
    <source>
        <dbReference type="Ensembl" id="ENSSFOP00015063873.1"/>
    </source>
</evidence>
<evidence type="ECO:0000256" key="5">
    <source>
        <dbReference type="SAM" id="MobiDB-lite"/>
    </source>
</evidence>
<evidence type="ECO:0000256" key="1">
    <source>
        <dbReference type="ARBA" id="ARBA00004370"/>
    </source>
</evidence>
<evidence type="ECO:0000256" key="6">
    <source>
        <dbReference type="SAM" id="Phobius"/>
    </source>
</evidence>
<feature type="region of interest" description="Disordered" evidence="5">
    <location>
        <begin position="338"/>
        <end position="366"/>
    </location>
</feature>
<keyword evidence="6" id="KW-0812">Transmembrane</keyword>
<evidence type="ECO:0000256" key="2">
    <source>
        <dbReference type="ARBA" id="ARBA00022729"/>
    </source>
</evidence>
<dbReference type="InterPro" id="IPR036179">
    <property type="entry name" value="Ig-like_dom_sf"/>
</dbReference>
<evidence type="ECO:0000256" key="3">
    <source>
        <dbReference type="ARBA" id="ARBA00023136"/>
    </source>
</evidence>
<keyword evidence="6" id="KW-1133">Transmembrane helix</keyword>
<gene>
    <name evidence="7" type="primary">LOC108926879</name>
</gene>
<dbReference type="Gene3D" id="2.60.40.10">
    <property type="entry name" value="Immunoglobulins"/>
    <property type="match status" value="2"/>
</dbReference>
<reference evidence="7" key="3">
    <citation type="submission" date="2025-09" db="UniProtKB">
        <authorList>
            <consortium name="Ensembl"/>
        </authorList>
    </citation>
    <scope>IDENTIFICATION</scope>
</reference>
<dbReference type="GO" id="GO:0016020">
    <property type="term" value="C:membrane"/>
    <property type="evidence" value="ECO:0007669"/>
    <property type="project" value="UniProtKB-SubCell"/>
</dbReference>
<evidence type="ECO:0000256" key="4">
    <source>
        <dbReference type="ARBA" id="ARBA00023180"/>
    </source>
</evidence>
<dbReference type="GeneTree" id="ENSGT01130000279479"/>
<feature type="transmembrane region" description="Helical" evidence="6">
    <location>
        <begin position="207"/>
        <end position="233"/>
    </location>
</feature>
<reference evidence="7 8" key="1">
    <citation type="submission" date="2019-04" db="EMBL/GenBank/DDBJ databases">
        <authorList>
            <consortium name="Wellcome Sanger Institute Data Sharing"/>
        </authorList>
    </citation>
    <scope>NUCLEOTIDE SEQUENCE [LARGE SCALE GENOMIC DNA]</scope>
</reference>
<keyword evidence="4" id="KW-0325">Glycoprotein</keyword>
<dbReference type="PANTHER" id="PTHR12080:SF134">
    <property type="entry name" value="CD48 ANTIGEN"/>
    <property type="match status" value="1"/>
</dbReference>
<dbReference type="InterPro" id="IPR013783">
    <property type="entry name" value="Ig-like_fold"/>
</dbReference>